<dbReference type="EMBL" id="CAKLBY020000114">
    <property type="protein sequence ID" value="CAK7927671.1"/>
    <property type="molecule type" value="Genomic_DNA"/>
</dbReference>
<dbReference type="Pfam" id="PF03732">
    <property type="entry name" value="Retrotrans_gag"/>
    <property type="match status" value="1"/>
</dbReference>
<gene>
    <name evidence="2" type="ORF">PM001_LOCUS12821</name>
</gene>
<dbReference type="PANTHER" id="PTHR15503">
    <property type="entry name" value="LDOC1 RELATED"/>
    <property type="match status" value="1"/>
</dbReference>
<proteinExistence type="predicted"/>
<reference evidence="2" key="1">
    <citation type="submission" date="2024-01" db="EMBL/GenBank/DDBJ databases">
        <authorList>
            <person name="Webb A."/>
        </authorList>
    </citation>
    <scope>NUCLEOTIDE SEQUENCE</scope>
    <source>
        <strain evidence="2">Pm1</strain>
    </source>
</reference>
<protein>
    <recommendedName>
        <fullName evidence="1">Retrotransposon gag domain-containing protein</fullName>
    </recommendedName>
</protein>
<comment type="caution">
    <text evidence="2">The sequence shown here is derived from an EMBL/GenBank/DDBJ whole genome shotgun (WGS) entry which is preliminary data.</text>
</comment>
<dbReference type="Proteomes" id="UP001162060">
    <property type="component" value="Unassembled WGS sequence"/>
</dbReference>
<dbReference type="InterPro" id="IPR032567">
    <property type="entry name" value="RTL1-rel"/>
</dbReference>
<name>A0AAV1U0X1_9STRA</name>
<evidence type="ECO:0000313" key="3">
    <source>
        <dbReference type="Proteomes" id="UP001162060"/>
    </source>
</evidence>
<dbReference type="InterPro" id="IPR005162">
    <property type="entry name" value="Retrotrans_gag_dom"/>
</dbReference>
<sequence length="386" mass="43328">MPEFGMSDSSYFDAPDVSLEHATFPHLTGVEWNAPNRLAAISGEAFVVSLMRSATPDGQRLAIHDYMARELAESHRRGLTPSRTSRNDAVKMETSAYSGEGKERLSLSRWFREVDIAIASRLLEAPQAKVNFLLSRLTGKAKEWALGKLVVDEFAFPTLEAIQSDLRLAFEPPQEEKLVRSRFLSLRQSKMSMRDYMQMNRYLASFIITHPMDMYTQVNVFVDGMREGQTRLSLERAEPATLEEAFAIALREDFRVTKAYTKPSVVTAVRSAGPEPMEIDAIESSGDRRRATAYKGDVRGGRQMICFRCRKPVYRAAECRAPAPMSVHATDTHHEGGAPISRPKMDETSRCRAPYWFEGRSGSTGGSPTSQPICAACTVKCHHYEW</sequence>
<accession>A0AAV1U0X1</accession>
<feature type="domain" description="Retrotransposon gag" evidence="1">
    <location>
        <begin position="135"/>
        <end position="227"/>
    </location>
</feature>
<evidence type="ECO:0000313" key="2">
    <source>
        <dbReference type="EMBL" id="CAK7927671.1"/>
    </source>
</evidence>
<dbReference type="AlphaFoldDB" id="A0AAV1U0X1"/>
<organism evidence="2 3">
    <name type="scientific">Peronospora matthiolae</name>
    <dbReference type="NCBI Taxonomy" id="2874970"/>
    <lineage>
        <taxon>Eukaryota</taxon>
        <taxon>Sar</taxon>
        <taxon>Stramenopiles</taxon>
        <taxon>Oomycota</taxon>
        <taxon>Peronosporomycetes</taxon>
        <taxon>Peronosporales</taxon>
        <taxon>Peronosporaceae</taxon>
        <taxon>Peronospora</taxon>
    </lineage>
</organism>
<dbReference type="PANTHER" id="PTHR15503:SF22">
    <property type="entry name" value="TRANSPOSON TY3-I GAG POLYPROTEIN"/>
    <property type="match status" value="1"/>
</dbReference>
<evidence type="ECO:0000259" key="1">
    <source>
        <dbReference type="Pfam" id="PF03732"/>
    </source>
</evidence>